<feature type="domain" description="ANTAR" evidence="5">
    <location>
        <begin position="165"/>
        <end position="226"/>
    </location>
</feature>
<keyword evidence="7" id="KW-1185">Reference proteome</keyword>
<reference evidence="6" key="1">
    <citation type="submission" date="2022-06" db="EMBL/GenBank/DDBJ databases">
        <title>Novel species in genus nocardia.</title>
        <authorList>
            <person name="Li F."/>
        </authorList>
    </citation>
    <scope>NUCLEOTIDE SEQUENCE</scope>
    <source>
        <strain evidence="6">CDC141</strain>
    </source>
</reference>
<evidence type="ECO:0000256" key="4">
    <source>
        <dbReference type="ARBA" id="ARBA00023163"/>
    </source>
</evidence>
<evidence type="ECO:0000256" key="3">
    <source>
        <dbReference type="ARBA" id="ARBA00023015"/>
    </source>
</evidence>
<evidence type="ECO:0000256" key="1">
    <source>
        <dbReference type="ARBA" id="ARBA00022679"/>
    </source>
</evidence>
<evidence type="ECO:0000256" key="2">
    <source>
        <dbReference type="ARBA" id="ARBA00022777"/>
    </source>
</evidence>
<keyword evidence="4" id="KW-0804">Transcription</keyword>
<dbReference type="Gene3D" id="3.30.450.40">
    <property type="match status" value="1"/>
</dbReference>
<comment type="caution">
    <text evidence="6">The sequence shown here is derived from an EMBL/GenBank/DDBJ whole genome shotgun (WGS) entry which is preliminary data.</text>
</comment>
<dbReference type="PROSITE" id="PS50921">
    <property type="entry name" value="ANTAR"/>
    <property type="match status" value="1"/>
</dbReference>
<dbReference type="Pfam" id="PF03861">
    <property type="entry name" value="ANTAR"/>
    <property type="match status" value="1"/>
</dbReference>
<sequence length="232" mass="24993">MADNEQLMSAVARLVLLPDAYGRSGVLLQLMGTATEVLGLSGAAVTLIEDGHCEVAGATPDGFREVEAAQRDCERGPGMEALRRGESVAVEDVREHRGRWPEYATAAARHGISAVAEIPMQLGDIQVGALGLFAPRPRHWTEGELSVGRLLAGMAAGHLLTADKLQRQQRLTDQLQHALTSRIVVEQAKGVIAGAQRITPEAAYELIRGHARRRRVGVHEVARAIVELGLRL</sequence>
<protein>
    <submittedName>
        <fullName evidence="6">GAF and ANTAR domain-containing protein</fullName>
    </submittedName>
</protein>
<evidence type="ECO:0000259" key="5">
    <source>
        <dbReference type="PROSITE" id="PS50921"/>
    </source>
</evidence>
<dbReference type="PIRSF" id="PIRSF036625">
    <property type="entry name" value="GAF_ANTAR"/>
    <property type="match status" value="1"/>
</dbReference>
<dbReference type="Pfam" id="PF13185">
    <property type="entry name" value="GAF_2"/>
    <property type="match status" value="1"/>
</dbReference>
<dbReference type="InterPro" id="IPR036388">
    <property type="entry name" value="WH-like_DNA-bd_sf"/>
</dbReference>
<dbReference type="Proteomes" id="UP001139157">
    <property type="component" value="Unassembled WGS sequence"/>
</dbReference>
<dbReference type="SMART" id="SM00065">
    <property type="entry name" value="GAF"/>
    <property type="match status" value="1"/>
</dbReference>
<dbReference type="InterPro" id="IPR005561">
    <property type="entry name" value="ANTAR"/>
</dbReference>
<dbReference type="EMBL" id="JAMRXG010000007">
    <property type="protein sequence ID" value="MCM6775320.1"/>
    <property type="molecule type" value="Genomic_DNA"/>
</dbReference>
<name>A0A9X2E9H4_9NOCA</name>
<dbReference type="InterPro" id="IPR029016">
    <property type="entry name" value="GAF-like_dom_sf"/>
</dbReference>
<dbReference type="GO" id="GO:0003723">
    <property type="term" value="F:RNA binding"/>
    <property type="evidence" value="ECO:0007669"/>
    <property type="project" value="InterPro"/>
</dbReference>
<evidence type="ECO:0000313" key="7">
    <source>
        <dbReference type="Proteomes" id="UP001139157"/>
    </source>
</evidence>
<dbReference type="GO" id="GO:0016301">
    <property type="term" value="F:kinase activity"/>
    <property type="evidence" value="ECO:0007669"/>
    <property type="project" value="UniProtKB-KW"/>
</dbReference>
<dbReference type="AlphaFoldDB" id="A0A9X2E9H4"/>
<keyword evidence="1" id="KW-0808">Transferase</keyword>
<dbReference type="RefSeq" id="WP_251913515.1">
    <property type="nucleotide sequence ID" value="NZ_JAMRXG010000007.1"/>
</dbReference>
<dbReference type="SMART" id="SM01012">
    <property type="entry name" value="ANTAR"/>
    <property type="match status" value="1"/>
</dbReference>
<dbReference type="Gene3D" id="1.10.10.10">
    <property type="entry name" value="Winged helix-like DNA-binding domain superfamily/Winged helix DNA-binding domain"/>
    <property type="match status" value="1"/>
</dbReference>
<dbReference type="SUPFAM" id="SSF55781">
    <property type="entry name" value="GAF domain-like"/>
    <property type="match status" value="1"/>
</dbReference>
<keyword evidence="3" id="KW-0805">Transcription regulation</keyword>
<keyword evidence="2" id="KW-0418">Kinase</keyword>
<organism evidence="6 7">
    <name type="scientific">Nocardia pulmonis</name>
    <dbReference type="NCBI Taxonomy" id="2951408"/>
    <lineage>
        <taxon>Bacteria</taxon>
        <taxon>Bacillati</taxon>
        <taxon>Actinomycetota</taxon>
        <taxon>Actinomycetes</taxon>
        <taxon>Mycobacteriales</taxon>
        <taxon>Nocardiaceae</taxon>
        <taxon>Nocardia</taxon>
    </lineage>
</organism>
<dbReference type="InterPro" id="IPR012074">
    <property type="entry name" value="GAF_ANTAR"/>
</dbReference>
<accession>A0A9X2E9H4</accession>
<dbReference type="InterPro" id="IPR003018">
    <property type="entry name" value="GAF"/>
</dbReference>
<proteinExistence type="predicted"/>
<dbReference type="SUPFAM" id="SSF52172">
    <property type="entry name" value="CheY-like"/>
    <property type="match status" value="1"/>
</dbReference>
<gene>
    <name evidence="6" type="ORF">NDR86_17750</name>
</gene>
<dbReference type="InterPro" id="IPR011006">
    <property type="entry name" value="CheY-like_superfamily"/>
</dbReference>
<evidence type="ECO:0000313" key="6">
    <source>
        <dbReference type="EMBL" id="MCM6775320.1"/>
    </source>
</evidence>